<dbReference type="InterPro" id="IPR010970">
    <property type="entry name" value="Cys_dSase_SufS"/>
</dbReference>
<dbReference type="Gene3D" id="3.90.1150.10">
    <property type="entry name" value="Aspartate Aminotransferase, domain 1"/>
    <property type="match status" value="1"/>
</dbReference>
<dbReference type="EC" id="2.8.1.7" evidence="2"/>
<comment type="caution">
    <text evidence="7">The sequence shown here is derived from an EMBL/GenBank/DDBJ whole genome shotgun (WGS) entry which is preliminary data.</text>
</comment>
<evidence type="ECO:0000256" key="3">
    <source>
        <dbReference type="ARBA" id="ARBA00022679"/>
    </source>
</evidence>
<dbReference type="Pfam" id="PF00266">
    <property type="entry name" value="Aminotran_5"/>
    <property type="match status" value="1"/>
</dbReference>
<feature type="domain" description="Aminotransferase class V" evidence="6">
    <location>
        <begin position="112"/>
        <end position="487"/>
    </location>
</feature>
<dbReference type="InterPro" id="IPR015421">
    <property type="entry name" value="PyrdxlP-dep_Trfase_major"/>
</dbReference>
<evidence type="ECO:0000256" key="1">
    <source>
        <dbReference type="ARBA" id="ARBA00001933"/>
    </source>
</evidence>
<name>A0ABD1Z8V7_9MARC</name>
<dbReference type="EMBL" id="JBHFFA010000002">
    <property type="protein sequence ID" value="KAL2643833.1"/>
    <property type="molecule type" value="Genomic_DNA"/>
</dbReference>
<evidence type="ECO:0000256" key="5">
    <source>
        <dbReference type="ARBA" id="ARBA00050776"/>
    </source>
</evidence>
<keyword evidence="4" id="KW-0663">Pyridoxal phosphate</keyword>
<sequence>MAAVAAKIAAGPVSIHGQEVGRRNVGLIGVDKRSSGALSSRASFEGTAAEGGILRGRLRLSKQTAPASARGIQVRALETLTPPSASEQQSLGELTRNDFPILNQEINGKKLVYLDNAATSQKPEAVLNALKQYYEGYNSNVHRGIHTLSAKATDQFEIARSRVSKFINAPSHADVVFTRNATEAINLVAYSWALSNMQRGDEIVLSVAEHHSNLVPWQLLAQKVGIVLKFATLTEDETVDIEQLKRLISNRTKLVAIHHVSNTLGSINPAKEIIEWAHKYGAKVLLDACQSVPHMSVDVQDLNADFLVASSHKMCGPTGIGFLYGRSEILELMPPWMGGGEMIADVYLDHSTYANPPARFEAGTPAIGEAIGLGAAVEYLTNIGMDRVHAYEMELSKYLYDSLSAIPDVKIYGPKPGPHGENRAALCAFNVAGMHATDIATVLDMEHGIAVRSGHHCTQPLHRHLNINATARASLYFYNTKEEVDKFVRGLKGSIEFFSSFR</sequence>
<organism evidence="7 8">
    <name type="scientific">Riccia fluitans</name>
    <dbReference type="NCBI Taxonomy" id="41844"/>
    <lineage>
        <taxon>Eukaryota</taxon>
        <taxon>Viridiplantae</taxon>
        <taxon>Streptophyta</taxon>
        <taxon>Embryophyta</taxon>
        <taxon>Marchantiophyta</taxon>
        <taxon>Marchantiopsida</taxon>
        <taxon>Marchantiidae</taxon>
        <taxon>Marchantiales</taxon>
        <taxon>Ricciaceae</taxon>
        <taxon>Riccia</taxon>
    </lineage>
</organism>
<dbReference type="SUPFAM" id="SSF53383">
    <property type="entry name" value="PLP-dependent transferases"/>
    <property type="match status" value="1"/>
</dbReference>
<dbReference type="Proteomes" id="UP001605036">
    <property type="component" value="Unassembled WGS sequence"/>
</dbReference>
<dbReference type="GO" id="GO:0031071">
    <property type="term" value="F:cysteine desulfurase activity"/>
    <property type="evidence" value="ECO:0007669"/>
    <property type="project" value="UniProtKB-EC"/>
</dbReference>
<comment type="cofactor">
    <cofactor evidence="1">
        <name>pyridoxal 5'-phosphate</name>
        <dbReference type="ChEBI" id="CHEBI:597326"/>
    </cofactor>
</comment>
<comment type="catalytic activity">
    <reaction evidence="5">
        <text>(sulfur carrier)-H + L-cysteine = (sulfur carrier)-SH + L-alanine</text>
        <dbReference type="Rhea" id="RHEA:43892"/>
        <dbReference type="Rhea" id="RHEA-COMP:14737"/>
        <dbReference type="Rhea" id="RHEA-COMP:14739"/>
        <dbReference type="ChEBI" id="CHEBI:29917"/>
        <dbReference type="ChEBI" id="CHEBI:35235"/>
        <dbReference type="ChEBI" id="CHEBI:57972"/>
        <dbReference type="ChEBI" id="CHEBI:64428"/>
        <dbReference type="EC" id="2.8.1.7"/>
    </reaction>
</comment>
<dbReference type="InterPro" id="IPR015424">
    <property type="entry name" value="PyrdxlP-dep_Trfase"/>
</dbReference>
<dbReference type="PANTHER" id="PTHR43586:SF8">
    <property type="entry name" value="CYSTEINE DESULFURASE 1, CHLOROPLASTIC"/>
    <property type="match status" value="1"/>
</dbReference>
<keyword evidence="3" id="KW-0808">Transferase</keyword>
<evidence type="ECO:0000256" key="2">
    <source>
        <dbReference type="ARBA" id="ARBA00012239"/>
    </source>
</evidence>
<reference evidence="7 8" key="1">
    <citation type="submission" date="2024-09" db="EMBL/GenBank/DDBJ databases">
        <title>Chromosome-scale assembly of Riccia fluitans.</title>
        <authorList>
            <person name="Paukszto L."/>
            <person name="Sawicki J."/>
            <person name="Karawczyk K."/>
            <person name="Piernik-Szablinska J."/>
            <person name="Szczecinska M."/>
            <person name="Mazdziarz M."/>
        </authorList>
    </citation>
    <scope>NUCLEOTIDE SEQUENCE [LARGE SCALE GENOMIC DNA]</scope>
    <source>
        <strain evidence="7">Rf_01</strain>
        <tissue evidence="7">Aerial parts of the thallus</tissue>
    </source>
</reference>
<dbReference type="AlphaFoldDB" id="A0ABD1Z8V7"/>
<gene>
    <name evidence="7" type="ORF">R1flu_011420</name>
</gene>
<evidence type="ECO:0000313" key="8">
    <source>
        <dbReference type="Proteomes" id="UP001605036"/>
    </source>
</evidence>
<evidence type="ECO:0000313" key="7">
    <source>
        <dbReference type="EMBL" id="KAL2643833.1"/>
    </source>
</evidence>
<dbReference type="PANTHER" id="PTHR43586">
    <property type="entry name" value="CYSTEINE DESULFURASE"/>
    <property type="match status" value="1"/>
</dbReference>
<dbReference type="InterPro" id="IPR000192">
    <property type="entry name" value="Aminotrans_V_dom"/>
</dbReference>
<protein>
    <recommendedName>
        <fullName evidence="2">cysteine desulfurase</fullName>
        <ecNumber evidence="2">2.8.1.7</ecNumber>
    </recommendedName>
</protein>
<proteinExistence type="predicted"/>
<dbReference type="NCBIfam" id="TIGR01979">
    <property type="entry name" value="sufS"/>
    <property type="match status" value="1"/>
</dbReference>
<evidence type="ECO:0000259" key="6">
    <source>
        <dbReference type="Pfam" id="PF00266"/>
    </source>
</evidence>
<dbReference type="CDD" id="cd06453">
    <property type="entry name" value="SufS_like"/>
    <property type="match status" value="1"/>
</dbReference>
<dbReference type="InterPro" id="IPR015422">
    <property type="entry name" value="PyrdxlP-dep_Trfase_small"/>
</dbReference>
<keyword evidence="8" id="KW-1185">Reference proteome</keyword>
<evidence type="ECO:0000256" key="4">
    <source>
        <dbReference type="ARBA" id="ARBA00022898"/>
    </source>
</evidence>
<dbReference type="Gene3D" id="3.40.640.10">
    <property type="entry name" value="Type I PLP-dependent aspartate aminotransferase-like (Major domain)"/>
    <property type="match status" value="1"/>
</dbReference>
<accession>A0ABD1Z8V7</accession>